<dbReference type="EMBL" id="CABPRJ010001448">
    <property type="protein sequence ID" value="VVC37530.1"/>
    <property type="molecule type" value="Genomic_DNA"/>
</dbReference>
<proteinExistence type="predicted"/>
<accession>A0A5E4N598</accession>
<evidence type="ECO:0000313" key="2">
    <source>
        <dbReference type="Proteomes" id="UP000325440"/>
    </source>
</evidence>
<gene>
    <name evidence="1" type="ORF">CINCED_3A019363</name>
</gene>
<protein>
    <submittedName>
        <fullName evidence="1">Ribonuclease H-like domain</fullName>
    </submittedName>
</protein>
<name>A0A5E4N598_9HEMI</name>
<dbReference type="Proteomes" id="UP000325440">
    <property type="component" value="Unassembled WGS sequence"/>
</dbReference>
<reference evidence="1 2" key="1">
    <citation type="submission" date="2019-08" db="EMBL/GenBank/DDBJ databases">
        <authorList>
            <person name="Alioto T."/>
            <person name="Alioto T."/>
            <person name="Gomez Garrido J."/>
        </authorList>
    </citation>
    <scope>NUCLEOTIDE SEQUENCE [LARGE SCALE GENOMIC DNA]</scope>
</reference>
<keyword evidence="2" id="KW-1185">Reference proteome</keyword>
<dbReference type="OrthoDB" id="6602337at2759"/>
<dbReference type="PANTHER" id="PTHR31511:SF12">
    <property type="entry name" value="RHO TERMINATION FACTOR N-TERMINAL DOMAIN-CONTAINING PROTEIN"/>
    <property type="match status" value="1"/>
</dbReference>
<organism evidence="1 2">
    <name type="scientific">Cinara cedri</name>
    <dbReference type="NCBI Taxonomy" id="506608"/>
    <lineage>
        <taxon>Eukaryota</taxon>
        <taxon>Metazoa</taxon>
        <taxon>Ecdysozoa</taxon>
        <taxon>Arthropoda</taxon>
        <taxon>Hexapoda</taxon>
        <taxon>Insecta</taxon>
        <taxon>Pterygota</taxon>
        <taxon>Neoptera</taxon>
        <taxon>Paraneoptera</taxon>
        <taxon>Hemiptera</taxon>
        <taxon>Sternorrhyncha</taxon>
        <taxon>Aphidomorpha</taxon>
        <taxon>Aphidoidea</taxon>
        <taxon>Aphididae</taxon>
        <taxon>Lachninae</taxon>
        <taxon>Cinara</taxon>
    </lineage>
</organism>
<sequence>MGLPPILVKKQRILNEIKDLQKDPITKDHVLDQKGKPIFKTVKTRFLDSLKFLSSFLEKLSNILKPYQFKELFKHYPEQLYLVKGKLSYPSEYMDSPEKYDEESLHNIDKFYSSLTGEHVKQNAYENAKKIWETFEIKI</sequence>
<evidence type="ECO:0000313" key="1">
    <source>
        <dbReference type="EMBL" id="VVC37530.1"/>
    </source>
</evidence>
<dbReference type="PANTHER" id="PTHR31511">
    <property type="entry name" value="PROTEIN CBG23764"/>
    <property type="match status" value="1"/>
</dbReference>
<dbReference type="AlphaFoldDB" id="A0A5E4N598"/>